<dbReference type="AlphaFoldDB" id="A0A9D1H2A3"/>
<evidence type="ECO:0000256" key="2">
    <source>
        <dbReference type="ARBA" id="ARBA00022676"/>
    </source>
</evidence>
<dbReference type="InterPro" id="IPR005194">
    <property type="entry name" value="Glyco_hydro_65_C"/>
</dbReference>
<evidence type="ECO:0000256" key="3">
    <source>
        <dbReference type="ARBA" id="ARBA00022679"/>
    </source>
</evidence>
<keyword evidence="3" id="KW-0808">Transferase</keyword>
<reference evidence="9" key="1">
    <citation type="submission" date="2020-10" db="EMBL/GenBank/DDBJ databases">
        <authorList>
            <person name="Gilroy R."/>
        </authorList>
    </citation>
    <scope>NUCLEOTIDE SEQUENCE</scope>
    <source>
        <strain evidence="9">CHK181-108</strain>
    </source>
</reference>
<feature type="active site" description="Proton donor" evidence="4">
    <location>
        <position position="461"/>
    </location>
</feature>
<dbReference type="Gene3D" id="2.70.98.40">
    <property type="entry name" value="Glycoside hydrolase, family 65, N-terminal domain"/>
    <property type="match status" value="1"/>
</dbReference>
<dbReference type="InterPro" id="IPR011013">
    <property type="entry name" value="Gal_mutarotase_sf_dom"/>
</dbReference>
<reference evidence="9" key="2">
    <citation type="journal article" date="2021" name="PeerJ">
        <title>Extensive microbial diversity within the chicken gut microbiome revealed by metagenomics and culture.</title>
        <authorList>
            <person name="Gilroy R."/>
            <person name="Ravi A."/>
            <person name="Getino M."/>
            <person name="Pursley I."/>
            <person name="Horton D.L."/>
            <person name="Alikhan N.F."/>
            <person name="Baker D."/>
            <person name="Gharbi K."/>
            <person name="Hall N."/>
            <person name="Watson M."/>
            <person name="Adriaenssens E.M."/>
            <person name="Foster-Nyarko E."/>
            <person name="Jarju S."/>
            <person name="Secka A."/>
            <person name="Antonio M."/>
            <person name="Oren A."/>
            <person name="Chaudhuri R.R."/>
            <person name="La Ragione R."/>
            <person name="Hildebrand F."/>
            <person name="Pallen M.J."/>
        </authorList>
    </citation>
    <scope>NUCLEOTIDE SEQUENCE</scope>
    <source>
        <strain evidence="9">CHK181-108</strain>
    </source>
</reference>
<dbReference type="Gene3D" id="1.50.10.10">
    <property type="match status" value="1"/>
</dbReference>
<feature type="binding site" evidence="5">
    <location>
        <begin position="319"/>
        <end position="320"/>
    </location>
    <ligand>
        <name>substrate</name>
    </ligand>
</feature>
<dbReference type="Pfam" id="PF03632">
    <property type="entry name" value="Glyco_hydro_65m"/>
    <property type="match status" value="1"/>
</dbReference>
<comment type="caution">
    <text evidence="9">The sequence shown here is derived from an EMBL/GenBank/DDBJ whole genome shotgun (WGS) entry which is preliminary data.</text>
</comment>
<dbReference type="GO" id="GO:0030246">
    <property type="term" value="F:carbohydrate binding"/>
    <property type="evidence" value="ECO:0007669"/>
    <property type="project" value="InterPro"/>
</dbReference>
<sequence length="721" mass="81272">MYDFIAAENKFEKENIAWNGNRFLTGNGYFGIRGTLEEYTKEQMCAVNMAGIYDRVGDAWRESVNAPNPLYTYIKINGVKYALPEAEPLSHSQTLDFRRGLHLRTTSWQTPGGSVTVSCERFASMSRRRFIGMRYSVKTDFDCAAEIVTGIDGDVWDINGPHFVKMRIGDENGIKSVTGITGEKAVSVTAAERLYVLFDAETETEKTDKAVLSHIRFKAAAGTEYAIEKTSYIVTSADDFTEECTTSEVTYRELKDEHISAWDKIWSLSEIEIDGDDEAMYALNYSIYHLNCIAPRGMRSRSIPARGLSGQVYKGAVFWDTEMFMIDYYIHTEPEIAKTLLQYRIDTIGGALKKAEEYGLQGAYYAWESQEGGYEGCSDYNVTDVFTNRPMRTHFRDKQYHVSAAIVYGLMKYIRGTGDYDILNGGALGMVVECARFYRSLLLKYADKPYYEIHDVVGPDEYHERVNNNIYTNRMAKLVFDTALELIDIAGRRYPDRAAELDKKYGIEALRAMLSDSSEKLFIREPDENGIIEQFDGYFKLEDVSVDEVRSRLIDPREYWGGAYGVAAGTQVIKQADTAAMLSMFADEYGADILKRNFDYYEPRTEHGSSLSACMYSLLACRIGEAEKAYPLFMKSAKADLVKGGKEWAGLIYIGGTHPASEGGAWIVAVNGFAGITETENGIECRPLLPEKWNAMRFKLVYKGRLYGVSITKAGAEIKEI</sequence>
<dbReference type="PANTHER" id="PTHR11051:SF8">
    <property type="entry name" value="PROTEIN-GLUCOSYLGALACTOSYLHYDROXYLYSINE GLUCOSIDASE"/>
    <property type="match status" value="1"/>
</dbReference>
<dbReference type="InterPro" id="IPR008928">
    <property type="entry name" value="6-hairpin_glycosidase_sf"/>
</dbReference>
<comment type="similarity">
    <text evidence="1">Belongs to the glycosyl hydrolase 65 family.</text>
</comment>
<evidence type="ECO:0000259" key="8">
    <source>
        <dbReference type="Pfam" id="PF03636"/>
    </source>
</evidence>
<evidence type="ECO:0000259" key="7">
    <source>
        <dbReference type="Pfam" id="PF03633"/>
    </source>
</evidence>
<evidence type="ECO:0000256" key="5">
    <source>
        <dbReference type="PIRSR" id="PIRSR036289-51"/>
    </source>
</evidence>
<dbReference type="PANTHER" id="PTHR11051">
    <property type="entry name" value="GLYCOSYL HYDROLASE-RELATED"/>
    <property type="match status" value="1"/>
</dbReference>
<evidence type="ECO:0000313" key="9">
    <source>
        <dbReference type="EMBL" id="HIT84761.1"/>
    </source>
</evidence>
<dbReference type="InterPro" id="IPR017045">
    <property type="entry name" value="Malt_Pase/Glycosyl_Hdrlase"/>
</dbReference>
<dbReference type="GO" id="GO:0005975">
    <property type="term" value="P:carbohydrate metabolic process"/>
    <property type="evidence" value="ECO:0007669"/>
    <property type="project" value="InterPro"/>
</dbReference>
<gene>
    <name evidence="9" type="ORF">IAA60_02520</name>
</gene>
<dbReference type="Pfam" id="PF03633">
    <property type="entry name" value="Glyco_hydro_65C"/>
    <property type="match status" value="1"/>
</dbReference>
<dbReference type="GO" id="GO:0016757">
    <property type="term" value="F:glycosyltransferase activity"/>
    <property type="evidence" value="ECO:0007669"/>
    <property type="project" value="UniProtKB-KW"/>
</dbReference>
<dbReference type="InterPro" id="IPR012341">
    <property type="entry name" value="6hp_glycosidase-like_sf"/>
</dbReference>
<feature type="domain" description="Glycoside hydrolase family 65 central catalytic" evidence="6">
    <location>
        <begin position="285"/>
        <end position="649"/>
    </location>
</feature>
<dbReference type="InterPro" id="IPR005196">
    <property type="entry name" value="Glyco_hydro_65_N"/>
</dbReference>
<keyword evidence="2" id="KW-0328">Glycosyltransferase</keyword>
<dbReference type="GO" id="GO:0004553">
    <property type="term" value="F:hydrolase activity, hydrolyzing O-glycosyl compounds"/>
    <property type="evidence" value="ECO:0007669"/>
    <property type="project" value="TreeGrafter"/>
</dbReference>
<evidence type="ECO:0000313" key="10">
    <source>
        <dbReference type="Proteomes" id="UP000824165"/>
    </source>
</evidence>
<proteinExistence type="inferred from homology"/>
<feature type="domain" description="Glycoside hydrolase family 65 C-terminal" evidence="7">
    <location>
        <begin position="680"/>
        <end position="719"/>
    </location>
</feature>
<evidence type="ECO:0000256" key="1">
    <source>
        <dbReference type="ARBA" id="ARBA00006768"/>
    </source>
</evidence>
<dbReference type="Proteomes" id="UP000824165">
    <property type="component" value="Unassembled WGS sequence"/>
</dbReference>
<dbReference type="PIRSF" id="PIRSF036289">
    <property type="entry name" value="Glycosyl_hydrolase_malt_phosph"/>
    <property type="match status" value="1"/>
</dbReference>
<accession>A0A9D1H2A3</accession>
<dbReference type="InterPro" id="IPR037018">
    <property type="entry name" value="GH65_N"/>
</dbReference>
<feature type="domain" description="Glycoside hydrolase family 65 N-terminal" evidence="8">
    <location>
        <begin position="8"/>
        <end position="236"/>
    </location>
</feature>
<dbReference type="InterPro" id="IPR005195">
    <property type="entry name" value="Glyco_hydro_65_M"/>
</dbReference>
<dbReference type="Pfam" id="PF03636">
    <property type="entry name" value="Glyco_hydro_65N"/>
    <property type="match status" value="1"/>
</dbReference>
<dbReference type="SUPFAM" id="SSF74650">
    <property type="entry name" value="Galactose mutarotase-like"/>
    <property type="match status" value="1"/>
</dbReference>
<feature type="binding site" evidence="5">
    <location>
        <begin position="574"/>
        <end position="575"/>
    </location>
    <ligand>
        <name>substrate</name>
    </ligand>
</feature>
<dbReference type="Gene3D" id="2.60.420.10">
    <property type="entry name" value="Maltose phosphorylase, domain 3"/>
    <property type="match status" value="1"/>
</dbReference>
<protein>
    <submittedName>
        <fullName evidence="9">Glycoside hydrolase family 65 protein</fullName>
    </submittedName>
</protein>
<name>A0A9D1H2A3_9FIRM</name>
<evidence type="ECO:0000256" key="4">
    <source>
        <dbReference type="PIRSR" id="PIRSR036289-50"/>
    </source>
</evidence>
<evidence type="ECO:0000259" key="6">
    <source>
        <dbReference type="Pfam" id="PF03632"/>
    </source>
</evidence>
<keyword evidence="9" id="KW-0378">Hydrolase</keyword>
<dbReference type="EMBL" id="DVLU01000022">
    <property type="protein sequence ID" value="HIT84761.1"/>
    <property type="molecule type" value="Genomic_DNA"/>
</dbReference>
<dbReference type="SUPFAM" id="SSF48208">
    <property type="entry name" value="Six-hairpin glycosidases"/>
    <property type="match status" value="1"/>
</dbReference>
<organism evidence="9 10">
    <name type="scientific">Candidatus Ornithomonoglobus intestinigallinarum</name>
    <dbReference type="NCBI Taxonomy" id="2840894"/>
    <lineage>
        <taxon>Bacteria</taxon>
        <taxon>Bacillati</taxon>
        <taxon>Bacillota</taxon>
        <taxon>Clostridia</taxon>
        <taxon>Candidatus Ornithomonoglobus</taxon>
    </lineage>
</organism>